<sequence>MKLKNNVIHFYVFLLPDSALSFKRIDSTGKSTEKAVLEWFRLYGDSIKQENNKLVIKSTVPLQELPQHN</sequence>
<organism evidence="1 2">
    <name type="scientific">Orchesella dallaii</name>
    <dbReference type="NCBI Taxonomy" id="48710"/>
    <lineage>
        <taxon>Eukaryota</taxon>
        <taxon>Metazoa</taxon>
        <taxon>Ecdysozoa</taxon>
        <taxon>Arthropoda</taxon>
        <taxon>Hexapoda</taxon>
        <taxon>Collembola</taxon>
        <taxon>Entomobryomorpha</taxon>
        <taxon>Entomobryoidea</taxon>
        <taxon>Orchesellidae</taxon>
        <taxon>Orchesellinae</taxon>
        <taxon>Orchesella</taxon>
    </lineage>
</organism>
<name>A0ABP1RQB4_9HEXA</name>
<protein>
    <submittedName>
        <fullName evidence="1">Uncharacterized protein</fullName>
    </submittedName>
</protein>
<gene>
    <name evidence="1" type="ORF">ODALV1_LOCUS24761</name>
</gene>
<keyword evidence="2" id="KW-1185">Reference proteome</keyword>
<comment type="caution">
    <text evidence="1">The sequence shown here is derived from an EMBL/GenBank/DDBJ whole genome shotgun (WGS) entry which is preliminary data.</text>
</comment>
<reference evidence="1 2" key="1">
    <citation type="submission" date="2024-08" db="EMBL/GenBank/DDBJ databases">
        <authorList>
            <person name="Cucini C."/>
            <person name="Frati F."/>
        </authorList>
    </citation>
    <scope>NUCLEOTIDE SEQUENCE [LARGE SCALE GENOMIC DNA]</scope>
</reference>
<proteinExistence type="predicted"/>
<accession>A0ABP1RQB4</accession>
<evidence type="ECO:0000313" key="1">
    <source>
        <dbReference type="EMBL" id="CAL8132786.1"/>
    </source>
</evidence>
<dbReference type="Proteomes" id="UP001642540">
    <property type="component" value="Unassembled WGS sequence"/>
</dbReference>
<evidence type="ECO:0000313" key="2">
    <source>
        <dbReference type="Proteomes" id="UP001642540"/>
    </source>
</evidence>
<dbReference type="EMBL" id="CAXLJM020000093">
    <property type="protein sequence ID" value="CAL8132786.1"/>
    <property type="molecule type" value="Genomic_DNA"/>
</dbReference>